<dbReference type="InterPro" id="IPR043502">
    <property type="entry name" value="DNA/RNA_pol_sf"/>
</dbReference>
<dbReference type="SUPFAM" id="SSF56672">
    <property type="entry name" value="DNA/RNA polymerases"/>
    <property type="match status" value="1"/>
</dbReference>
<sequence length="129" mass="14616">MDDLLIATETLGENISILSEVCMLIRKNRLDNCLFLMASIEYLGYTISDGNIRPALSRVYDVNLIEEYDLGAVQVKDTELSEIKSKLANGEKYEDYVLISGLVMKPYDGRKLLNIPRAARKEVVMQSHE</sequence>
<evidence type="ECO:0000313" key="1">
    <source>
        <dbReference type="EMBL" id="KAK9670894.1"/>
    </source>
</evidence>
<reference evidence="1 2" key="1">
    <citation type="journal article" date="2024" name="BMC Genomics">
        <title>De novo assembly and annotation of Popillia japonica's genome with initial clues to its potential as an invasive pest.</title>
        <authorList>
            <person name="Cucini C."/>
            <person name="Boschi S."/>
            <person name="Funari R."/>
            <person name="Cardaioli E."/>
            <person name="Iannotti N."/>
            <person name="Marturano G."/>
            <person name="Paoli F."/>
            <person name="Bruttini M."/>
            <person name="Carapelli A."/>
            <person name="Frati F."/>
            <person name="Nardi F."/>
        </authorList>
    </citation>
    <scope>NUCLEOTIDE SEQUENCE [LARGE SCALE GENOMIC DNA]</scope>
    <source>
        <strain evidence="1">DMR45628</strain>
    </source>
</reference>
<dbReference type="EMBL" id="JASPKY010002035">
    <property type="protein sequence ID" value="KAK9670894.1"/>
    <property type="molecule type" value="Genomic_DNA"/>
</dbReference>
<accession>A0AAW1H5B4</accession>
<dbReference type="AlphaFoldDB" id="A0AAW1H5B4"/>
<name>A0AAW1H5B4_POPJA</name>
<organism evidence="1 2">
    <name type="scientific">Popillia japonica</name>
    <name type="common">Japanese beetle</name>
    <dbReference type="NCBI Taxonomy" id="7064"/>
    <lineage>
        <taxon>Eukaryota</taxon>
        <taxon>Metazoa</taxon>
        <taxon>Ecdysozoa</taxon>
        <taxon>Arthropoda</taxon>
        <taxon>Hexapoda</taxon>
        <taxon>Insecta</taxon>
        <taxon>Pterygota</taxon>
        <taxon>Neoptera</taxon>
        <taxon>Endopterygota</taxon>
        <taxon>Coleoptera</taxon>
        <taxon>Polyphaga</taxon>
        <taxon>Scarabaeiformia</taxon>
        <taxon>Scarabaeidae</taxon>
        <taxon>Rutelinae</taxon>
        <taxon>Popillia</taxon>
    </lineage>
</organism>
<feature type="non-terminal residue" evidence="1">
    <location>
        <position position="129"/>
    </location>
</feature>
<gene>
    <name evidence="1" type="ORF">QE152_g41128</name>
</gene>
<proteinExistence type="predicted"/>
<dbReference type="GO" id="GO:0071897">
    <property type="term" value="P:DNA biosynthetic process"/>
    <property type="evidence" value="ECO:0007669"/>
    <property type="project" value="UniProtKB-ARBA"/>
</dbReference>
<keyword evidence="2" id="KW-1185">Reference proteome</keyword>
<comment type="caution">
    <text evidence="1">The sequence shown here is derived from an EMBL/GenBank/DDBJ whole genome shotgun (WGS) entry which is preliminary data.</text>
</comment>
<evidence type="ECO:0000313" key="2">
    <source>
        <dbReference type="Proteomes" id="UP001458880"/>
    </source>
</evidence>
<protein>
    <submittedName>
        <fullName evidence="1">Uncharacterized protein</fullName>
    </submittedName>
</protein>
<dbReference type="Proteomes" id="UP001458880">
    <property type="component" value="Unassembled WGS sequence"/>
</dbReference>